<dbReference type="Pfam" id="PF08615">
    <property type="entry name" value="RNase_H2_suC"/>
    <property type="match status" value="1"/>
</dbReference>
<name>A0A9P8C9I7_9HELO</name>
<dbReference type="InterPro" id="IPR013924">
    <property type="entry name" value="RNase_H2_suC"/>
</dbReference>
<reference evidence="1" key="1">
    <citation type="journal article" date="2021" name="IMA Fungus">
        <title>Genomic characterization of three marine fungi, including Emericellopsis atlantica sp. nov. with signatures of a generalist lifestyle and marine biomass degradation.</title>
        <authorList>
            <person name="Hagestad O.C."/>
            <person name="Hou L."/>
            <person name="Andersen J.H."/>
            <person name="Hansen E.H."/>
            <person name="Altermark B."/>
            <person name="Li C."/>
            <person name="Kuhnert E."/>
            <person name="Cox R.J."/>
            <person name="Crous P.W."/>
            <person name="Spatafora J.W."/>
            <person name="Lail K."/>
            <person name="Amirebrahimi M."/>
            <person name="Lipzen A."/>
            <person name="Pangilinan J."/>
            <person name="Andreopoulos W."/>
            <person name="Hayes R.D."/>
            <person name="Ng V."/>
            <person name="Grigoriev I.V."/>
            <person name="Jackson S.A."/>
            <person name="Sutton T.D.S."/>
            <person name="Dobson A.D.W."/>
            <person name="Rama T."/>
        </authorList>
    </citation>
    <scope>NUCLEOTIDE SEQUENCE</scope>
    <source>
        <strain evidence="1">TRa018bII</strain>
    </source>
</reference>
<dbReference type="PANTHER" id="PTHR47204">
    <property type="entry name" value="OS02G0168900 PROTEIN"/>
    <property type="match status" value="1"/>
</dbReference>
<dbReference type="GO" id="GO:0032299">
    <property type="term" value="C:ribonuclease H2 complex"/>
    <property type="evidence" value="ECO:0007669"/>
    <property type="project" value="InterPro"/>
</dbReference>
<comment type="caution">
    <text evidence="1">The sequence shown here is derived from an EMBL/GenBank/DDBJ whole genome shotgun (WGS) entry which is preliminary data.</text>
</comment>
<dbReference type="EMBL" id="MU251369">
    <property type="protein sequence ID" value="KAG9238500.1"/>
    <property type="molecule type" value="Genomic_DNA"/>
</dbReference>
<accession>A0A9P8C9I7</accession>
<organism evidence="1 2">
    <name type="scientific">Amylocarpus encephaloides</name>
    <dbReference type="NCBI Taxonomy" id="45428"/>
    <lineage>
        <taxon>Eukaryota</taxon>
        <taxon>Fungi</taxon>
        <taxon>Dikarya</taxon>
        <taxon>Ascomycota</taxon>
        <taxon>Pezizomycotina</taxon>
        <taxon>Leotiomycetes</taxon>
        <taxon>Helotiales</taxon>
        <taxon>Helotiales incertae sedis</taxon>
        <taxon>Amylocarpus</taxon>
    </lineage>
</organism>
<proteinExistence type="predicted"/>
<gene>
    <name evidence="1" type="ORF">BJ875DRAFT_40552</name>
</gene>
<dbReference type="PANTHER" id="PTHR47204:SF1">
    <property type="entry name" value="RIBONUCLEASE H2 SUBUNIT C"/>
    <property type="match status" value="1"/>
</dbReference>
<dbReference type="Gene3D" id="2.40.128.680">
    <property type="match status" value="1"/>
</dbReference>
<evidence type="ECO:0000313" key="1">
    <source>
        <dbReference type="EMBL" id="KAG9238500.1"/>
    </source>
</evidence>
<dbReference type="OrthoDB" id="6222486at2759"/>
<keyword evidence="2" id="KW-1185">Reference proteome</keyword>
<dbReference type="CDD" id="cd09271">
    <property type="entry name" value="RNase_H2-C"/>
    <property type="match status" value="1"/>
</dbReference>
<dbReference type="GO" id="GO:0006401">
    <property type="term" value="P:RNA catabolic process"/>
    <property type="evidence" value="ECO:0007669"/>
    <property type="project" value="InterPro"/>
</dbReference>
<evidence type="ECO:0000313" key="2">
    <source>
        <dbReference type="Proteomes" id="UP000824998"/>
    </source>
</evidence>
<protein>
    <submittedName>
        <fullName evidence="1">Ribonuclease H2 non-catalytic subunit-domain-containing protein</fullName>
    </submittedName>
</protein>
<sequence length="156" mass="17744">MFSIQKSKTHKGKCTPNALPCRVHHNGPVNTPKRYWDPRTSPDGKTVSYFRGRKLHGKKLKVPKGFRGVVLSSTDRILPKPQSSDAAEDEDVEEIPEVKIIEEQSEFEEMVVWGHEALPDEMADPYLRGMEEWIAFAETIHSNDDDANDEPSKLDQ</sequence>
<dbReference type="AlphaFoldDB" id="A0A9P8C9I7"/>
<dbReference type="Proteomes" id="UP000824998">
    <property type="component" value="Unassembled WGS sequence"/>
</dbReference>